<feature type="binding site" evidence="6">
    <location>
        <position position="91"/>
    </location>
    <ligand>
        <name>substrate</name>
    </ligand>
</feature>
<dbReference type="GO" id="GO:0006085">
    <property type="term" value="P:acetyl-CoA biosynthetic process"/>
    <property type="evidence" value="ECO:0007669"/>
    <property type="project" value="UniProtKB-UniRule"/>
</dbReference>
<comment type="function">
    <text evidence="6">Catalyzes the formation of acetyl phosphate from acetate and ATP. Can also catalyze the reverse reaction.</text>
</comment>
<feature type="site" description="Transition state stabilizer" evidence="6">
    <location>
        <position position="180"/>
    </location>
</feature>
<dbReference type="EC" id="2.7.2.1" evidence="6"/>
<comment type="subunit">
    <text evidence="6">Homodimer.</text>
</comment>
<organism evidence="8 9">
    <name type="scientific">Bifidobacterium oedipodis</name>
    <dbReference type="NCBI Taxonomy" id="2675322"/>
    <lineage>
        <taxon>Bacteria</taxon>
        <taxon>Bacillati</taxon>
        <taxon>Actinomycetota</taxon>
        <taxon>Actinomycetes</taxon>
        <taxon>Bifidobacteriales</taxon>
        <taxon>Bifidobacteriaceae</taxon>
        <taxon>Bifidobacterium</taxon>
    </lineage>
</organism>
<feature type="binding site" evidence="6">
    <location>
        <position position="384"/>
    </location>
    <ligand>
        <name>Mg(2+)</name>
        <dbReference type="ChEBI" id="CHEBI:18420"/>
    </ligand>
</feature>
<feature type="site" description="Transition state stabilizer" evidence="6">
    <location>
        <position position="241"/>
    </location>
</feature>
<keyword evidence="4 6" id="KW-0418">Kinase</keyword>
<dbReference type="PROSITE" id="PS01075">
    <property type="entry name" value="ACETATE_KINASE_1"/>
    <property type="match status" value="1"/>
</dbReference>
<evidence type="ECO:0000313" key="8">
    <source>
        <dbReference type="EMBL" id="NMM94479.1"/>
    </source>
</evidence>
<dbReference type="GO" id="GO:0008776">
    <property type="term" value="F:acetate kinase activity"/>
    <property type="evidence" value="ECO:0007669"/>
    <property type="project" value="UniProtKB-UniRule"/>
</dbReference>
<dbReference type="GO" id="GO:0006083">
    <property type="term" value="P:acetate metabolic process"/>
    <property type="evidence" value="ECO:0007669"/>
    <property type="project" value="TreeGrafter"/>
</dbReference>
<evidence type="ECO:0000256" key="5">
    <source>
        <dbReference type="ARBA" id="ARBA00022840"/>
    </source>
</evidence>
<evidence type="ECO:0000256" key="3">
    <source>
        <dbReference type="ARBA" id="ARBA00022741"/>
    </source>
</evidence>
<evidence type="ECO:0000313" key="9">
    <source>
        <dbReference type="Proteomes" id="UP000532194"/>
    </source>
</evidence>
<dbReference type="HAMAP" id="MF_00020">
    <property type="entry name" value="Acetate_kinase"/>
    <property type="match status" value="1"/>
</dbReference>
<dbReference type="AlphaFoldDB" id="A0A7Y0EQH8"/>
<feature type="binding site" evidence="6">
    <location>
        <begin position="330"/>
        <end position="334"/>
    </location>
    <ligand>
        <name>ATP</name>
        <dbReference type="ChEBI" id="CHEBI:30616"/>
    </ligand>
</feature>
<evidence type="ECO:0000256" key="7">
    <source>
        <dbReference type="RuleBase" id="RU003835"/>
    </source>
</evidence>
<feature type="binding site" evidence="6">
    <location>
        <begin position="282"/>
        <end position="284"/>
    </location>
    <ligand>
        <name>ATP</name>
        <dbReference type="ChEBI" id="CHEBI:30616"/>
    </ligand>
</feature>
<keyword evidence="2 6" id="KW-0808">Transferase</keyword>
<dbReference type="NCBIfam" id="TIGR00016">
    <property type="entry name" value="ackA"/>
    <property type="match status" value="1"/>
</dbReference>
<reference evidence="8 9" key="1">
    <citation type="submission" date="2020-02" db="EMBL/GenBank/DDBJ databases">
        <title>Characterization of phylogenetic diversity of novel bifidobacterial species isolated in Czech ZOOs.</title>
        <authorList>
            <person name="Lugli G.A."/>
            <person name="Vera N.B."/>
            <person name="Ventura M."/>
        </authorList>
    </citation>
    <scope>NUCLEOTIDE SEQUENCE [LARGE SCALE GENOMIC DNA]</scope>
    <source>
        <strain evidence="8 9">DSM 109957</strain>
    </source>
</reference>
<dbReference type="PANTHER" id="PTHR21060:SF15">
    <property type="entry name" value="ACETATE KINASE-RELATED"/>
    <property type="match status" value="1"/>
</dbReference>
<dbReference type="EMBL" id="JAAIII010000004">
    <property type="protein sequence ID" value="NMM94479.1"/>
    <property type="molecule type" value="Genomic_DNA"/>
</dbReference>
<evidence type="ECO:0000256" key="1">
    <source>
        <dbReference type="ARBA" id="ARBA00008748"/>
    </source>
</evidence>
<feature type="binding site" evidence="6">
    <location>
        <position position="9"/>
    </location>
    <ligand>
        <name>Mg(2+)</name>
        <dbReference type="ChEBI" id="CHEBI:18420"/>
    </ligand>
</feature>
<evidence type="ECO:0000256" key="4">
    <source>
        <dbReference type="ARBA" id="ARBA00022777"/>
    </source>
</evidence>
<keyword evidence="5 6" id="KW-0067">ATP-binding</keyword>
<sequence>MAKTVLVINSGSSSIKYQLVDLESGEGLASGLVEKIGEPIDGHYKHKYNGEAHEFDEPIPNHSVGLKKVLGFFKEFGPNLDEAGIVAVGHRVVQGGSIFPQPSLCTDEAVENIKNLAVLAPLHNGPEAKGIEVMKSLMPDVPQIAVFDSSFFTQLPAASSTYALNQEVAKKYAIKRYGAHGTSHEYVGSVVPGIVGKPAEGLKQIVLHIGNGASASAQISGKPVETSMGLTPLEGLVMGGRTGDIDPAVVFHLIRNAHMNVDELDTLFNKKSGLTGMTGYGDMREVMRLAKEGNADAQLALDVYVHRIVAYIGNYTYQMGGCDVITFTAGVGENASWVRELVVDKLAPFGVKLDKEKNAEHSSEPRIISTPDSSVIVAVIPTNEELAIARKSAAIAEAGKDYYGNVVDPVDEA</sequence>
<proteinExistence type="inferred from homology"/>
<dbReference type="InterPro" id="IPR043129">
    <property type="entry name" value="ATPase_NBD"/>
</dbReference>
<dbReference type="CDD" id="cd24010">
    <property type="entry name" value="ASKHA_NBD_AcK_PK"/>
    <property type="match status" value="1"/>
</dbReference>
<dbReference type="PRINTS" id="PR00471">
    <property type="entry name" value="ACETATEKNASE"/>
</dbReference>
<feature type="binding site" evidence="6">
    <location>
        <begin position="208"/>
        <end position="212"/>
    </location>
    <ligand>
        <name>ATP</name>
        <dbReference type="ChEBI" id="CHEBI:30616"/>
    </ligand>
</feature>
<keyword evidence="3 6" id="KW-0547">Nucleotide-binding</keyword>
<comment type="similarity">
    <text evidence="1 6 7">Belongs to the acetokinase family.</text>
</comment>
<comment type="subcellular location">
    <subcellularLocation>
        <location evidence="6">Cytoplasm</location>
    </subcellularLocation>
</comment>
<comment type="caution">
    <text evidence="8">The sequence shown here is derived from an EMBL/GenBank/DDBJ whole genome shotgun (WGS) entry which is preliminary data.</text>
</comment>
<dbReference type="GO" id="GO:0000287">
    <property type="term" value="F:magnesium ion binding"/>
    <property type="evidence" value="ECO:0007669"/>
    <property type="project" value="UniProtKB-UniRule"/>
</dbReference>
<dbReference type="UniPathway" id="UPA00340">
    <property type="reaction ID" value="UER00458"/>
</dbReference>
<accession>A0A7Y0EQH8</accession>
<dbReference type="SUPFAM" id="SSF53067">
    <property type="entry name" value="Actin-like ATPase domain"/>
    <property type="match status" value="2"/>
</dbReference>
<dbReference type="InterPro" id="IPR004372">
    <property type="entry name" value="Ac/propionate_kinase"/>
</dbReference>
<keyword evidence="6" id="KW-0479">Metal-binding</keyword>
<dbReference type="GO" id="GO:0005737">
    <property type="term" value="C:cytoplasm"/>
    <property type="evidence" value="ECO:0007669"/>
    <property type="project" value="UniProtKB-SubCell"/>
</dbReference>
<dbReference type="PIRSF" id="PIRSF000722">
    <property type="entry name" value="Acetate_prop_kin"/>
    <property type="match status" value="1"/>
</dbReference>
<dbReference type="Pfam" id="PF00871">
    <property type="entry name" value="Acetate_kinase"/>
    <property type="match status" value="1"/>
</dbReference>
<keyword evidence="6" id="KW-0963">Cytoplasm</keyword>
<dbReference type="RefSeq" id="WP_169172485.1">
    <property type="nucleotide sequence ID" value="NZ_JAAIII010000004.1"/>
</dbReference>
<dbReference type="Proteomes" id="UP000532194">
    <property type="component" value="Unassembled WGS sequence"/>
</dbReference>
<dbReference type="Gene3D" id="3.30.420.40">
    <property type="match status" value="2"/>
</dbReference>
<comment type="catalytic activity">
    <reaction evidence="6">
        <text>acetate + ATP = acetyl phosphate + ADP</text>
        <dbReference type="Rhea" id="RHEA:11352"/>
        <dbReference type="ChEBI" id="CHEBI:22191"/>
        <dbReference type="ChEBI" id="CHEBI:30089"/>
        <dbReference type="ChEBI" id="CHEBI:30616"/>
        <dbReference type="ChEBI" id="CHEBI:456216"/>
        <dbReference type="EC" id="2.7.2.1"/>
    </reaction>
</comment>
<dbReference type="InterPro" id="IPR000890">
    <property type="entry name" value="Aliphatic_acid_kin_short-chain"/>
</dbReference>
<protein>
    <recommendedName>
        <fullName evidence="6">Acetate kinase</fullName>
        <ecNumber evidence="6">2.7.2.1</ecNumber>
    </recommendedName>
    <alternativeName>
        <fullName evidence="6">Acetokinase</fullName>
    </alternativeName>
</protein>
<keyword evidence="6" id="KW-0460">Magnesium</keyword>
<dbReference type="PANTHER" id="PTHR21060">
    <property type="entry name" value="ACETATE KINASE"/>
    <property type="match status" value="1"/>
</dbReference>
<evidence type="ECO:0000256" key="6">
    <source>
        <dbReference type="HAMAP-Rule" id="MF_00020"/>
    </source>
</evidence>
<dbReference type="GO" id="GO:0005524">
    <property type="term" value="F:ATP binding"/>
    <property type="evidence" value="ECO:0007669"/>
    <property type="project" value="UniProtKB-KW"/>
</dbReference>
<comment type="cofactor">
    <cofactor evidence="6">
        <name>Mg(2+)</name>
        <dbReference type="ChEBI" id="CHEBI:18420"/>
    </cofactor>
    <cofactor evidence="6">
        <name>Mn(2+)</name>
        <dbReference type="ChEBI" id="CHEBI:29035"/>
    </cofactor>
    <text evidence="6">Mg(2+). Can also accept Mn(2+).</text>
</comment>
<feature type="binding site" evidence="6">
    <location>
        <position position="16"/>
    </location>
    <ligand>
        <name>ATP</name>
        <dbReference type="ChEBI" id="CHEBI:30616"/>
    </ligand>
</feature>
<feature type="active site" description="Proton donor/acceptor" evidence="6">
    <location>
        <position position="148"/>
    </location>
</feature>
<evidence type="ECO:0000256" key="2">
    <source>
        <dbReference type="ARBA" id="ARBA00022679"/>
    </source>
</evidence>
<dbReference type="PROSITE" id="PS01076">
    <property type="entry name" value="ACETATE_KINASE_2"/>
    <property type="match status" value="1"/>
</dbReference>
<keyword evidence="9" id="KW-1185">Reference proteome</keyword>
<gene>
    <name evidence="6" type="primary">ackA</name>
    <name evidence="8" type="ORF">G1C95_1666</name>
</gene>
<comment type="pathway">
    <text evidence="6">Metabolic intermediate biosynthesis; acetyl-CoA biosynthesis; acetyl-CoA from acetate: step 1/2.</text>
</comment>
<name>A0A7Y0EQH8_9BIFI</name>
<dbReference type="InterPro" id="IPR023865">
    <property type="entry name" value="Aliphatic_acid_kinase_CS"/>
</dbReference>